<feature type="compositionally biased region" description="Acidic residues" evidence="1">
    <location>
        <begin position="1049"/>
        <end position="1060"/>
    </location>
</feature>
<organism evidence="3 4">
    <name type="scientific">Phoxinus phoxinus</name>
    <name type="common">Eurasian minnow</name>
    <dbReference type="NCBI Taxonomy" id="58324"/>
    <lineage>
        <taxon>Eukaryota</taxon>
        <taxon>Metazoa</taxon>
        <taxon>Chordata</taxon>
        <taxon>Craniata</taxon>
        <taxon>Vertebrata</taxon>
        <taxon>Euteleostomi</taxon>
        <taxon>Actinopterygii</taxon>
        <taxon>Neopterygii</taxon>
        <taxon>Teleostei</taxon>
        <taxon>Ostariophysi</taxon>
        <taxon>Cypriniformes</taxon>
        <taxon>Leuciscidae</taxon>
        <taxon>Phoxininae</taxon>
        <taxon>Phoxinus</taxon>
    </lineage>
</organism>
<feature type="compositionally biased region" description="Polar residues" evidence="1">
    <location>
        <begin position="614"/>
        <end position="645"/>
    </location>
</feature>
<gene>
    <name evidence="3" type="ORF">R3I93_016331</name>
</gene>
<keyword evidence="4" id="KW-1185">Reference proteome</keyword>
<comment type="caution">
    <text evidence="3">The sequence shown here is derived from an EMBL/GenBank/DDBJ whole genome shotgun (WGS) entry which is preliminary data.</text>
</comment>
<dbReference type="GO" id="GO:0044545">
    <property type="term" value="C:NSL complex"/>
    <property type="evidence" value="ECO:0007669"/>
    <property type="project" value="TreeGrafter"/>
</dbReference>
<dbReference type="PANTHER" id="PTHR22443">
    <property type="entry name" value="NON-SPECIFIC LETHAL 1, ISOFORM M"/>
    <property type="match status" value="1"/>
</dbReference>
<reference evidence="3 4" key="1">
    <citation type="submission" date="2024-02" db="EMBL/GenBank/DDBJ databases">
        <title>Chromosome-level genome assembly of the Eurasian Minnow (Phoxinus phoxinus).</title>
        <authorList>
            <person name="Oriowo T.O."/>
            <person name="Martin S."/>
            <person name="Stange M."/>
            <person name="Chrysostomakis Y."/>
            <person name="Brown T."/>
            <person name="Winkler S."/>
            <person name="Kukowka S."/>
            <person name="Myers E.W."/>
            <person name="Bohne A."/>
        </authorList>
    </citation>
    <scope>NUCLEOTIDE SEQUENCE [LARGE SCALE GENOMIC DNA]</scope>
    <source>
        <strain evidence="3">ZFMK-TIS-60720</strain>
        <tissue evidence="3">Whole Organism</tissue>
    </source>
</reference>
<dbReference type="PANTHER" id="PTHR22443:SF14">
    <property type="entry name" value="KAT8 REGULATORY NSL COMPLEX SUBUNIT 1"/>
    <property type="match status" value="1"/>
</dbReference>
<feature type="compositionally biased region" description="Polar residues" evidence="1">
    <location>
        <begin position="1090"/>
        <end position="1102"/>
    </location>
</feature>
<feature type="region of interest" description="Disordered" evidence="1">
    <location>
        <begin position="364"/>
        <end position="391"/>
    </location>
</feature>
<feature type="region of interest" description="Disordered" evidence="1">
    <location>
        <begin position="614"/>
        <end position="670"/>
    </location>
</feature>
<feature type="compositionally biased region" description="Polar residues" evidence="1">
    <location>
        <begin position="1064"/>
        <end position="1075"/>
    </location>
</feature>
<evidence type="ECO:0000313" key="3">
    <source>
        <dbReference type="EMBL" id="KAK7139166.1"/>
    </source>
</evidence>
<dbReference type="SMART" id="SM01300">
    <property type="entry name" value="PEHE"/>
    <property type="match status" value="1"/>
</dbReference>
<protein>
    <recommendedName>
        <fullName evidence="2">PEHE domain-containing protein</fullName>
    </recommendedName>
</protein>
<feature type="compositionally biased region" description="Low complexity" evidence="1">
    <location>
        <begin position="1117"/>
        <end position="1131"/>
    </location>
</feature>
<dbReference type="Pfam" id="PF15275">
    <property type="entry name" value="PEHE"/>
    <property type="match status" value="1"/>
</dbReference>
<feature type="region of interest" description="Disordered" evidence="1">
    <location>
        <begin position="526"/>
        <end position="553"/>
    </location>
</feature>
<name>A0AAN9GZL7_9TELE</name>
<dbReference type="PROSITE" id="PS52052">
    <property type="entry name" value="PEHE"/>
    <property type="match status" value="1"/>
</dbReference>
<dbReference type="AlphaFoldDB" id="A0AAN9GZL7"/>
<feature type="domain" description="PEHE" evidence="2">
    <location>
        <begin position="885"/>
        <end position="1033"/>
    </location>
</feature>
<feature type="compositionally biased region" description="Polar residues" evidence="1">
    <location>
        <begin position="983"/>
        <end position="993"/>
    </location>
</feature>
<sequence length="1131" mass="123505">MLSASRECWRQPTVQGKARRVKREARLPFENEKLRKRSFVVCRRFTPGHANDTAMYYYCNRNKMSASAAGPGVESCGAGCPHSASRCCGGGGCGEPVSVDGSSAAAATATSAAPVRSSDRESSVAEAQAFREWDDATSVVTDPAQIMNEDGFFTNGAADITREGDECAESGEYGGGRGRFRRQSAGAGEDNNSINIDHEGAGLRCFMSATIRRDERRPSVRLPPVRTARARRGHTAHAETERAMMTAAARCGHGNSDPAVIKRRGCSFTRVSKRVCFSGTYCGSSVAAARVGSNGEAHVKGSASTAETFKRTSLRRIQCENTTGAQKMNFAACPPDENARLPTSRTAKGRVRLYRVRSFLASSANHNNGVSGNGAPHNSRPPQPSPQAPEYDLRDCVKKPMCALSITSSQADSGPPNGTEPEPPKSDGTGVGIDAEGTEGPSTEQIEAVRGEAERRQAELEGRTEHLWRRLQAVQVKQVERHVTQQLSGLYRSTGLSCPRRPSAVSRNSTELSRLARSCSEVLRTAESALDSDHTASSSGGDSDSEEDEGLESGCRRFRPLSIKSIVTGKEWQWAERRAWLGSRWVWLQTQVSELEYRIRALTELYTHLRQGKVRSTNSVPDTPLRASNSSPTSHNNCKLSSAGDSNRKWQSEDPTSPQTVPCPPSSAARVRPLLRQRRHRLIRLEDCAALGSKAVSLQCWCEPQTVCVLCGGAPPRSPSDKEKGLWMRQTLLDMSVHPVLSMPSDSPLALHCGIRPLAGHHSHNSLQWTDMSSASSWPGRRGQGRVGRVRRRLVCPRPPNALPPLFNTPGGSGCRSQRGVIIPNYLHPRAPDLPILPATPPATDTPAQPLRRRRAESSFDIDNLVMPLGLAGLGARVQKLQYKEIITPSWRELDSLSGVSKYQEGPHALSLNYNNILHQPNGEGLDNEEEEEEVEDLSESLFLSRHAVCESRERSRWGSWARRRRRGRSSSSYHGDGKSSRGYEQTPGSPDSRQSHFAHFAEGDVSPRSPFCTGAEDPFSQAEEEQQAVLPWERRSFPLQESELQWLQEEEEAEPDEDPCTASGRSQSTDSGISVGSLELSPRTPQPPQQHSGTEQTTFHTLSCKPATPTSTAQDSPTLPLSLYSSSPLS</sequence>
<evidence type="ECO:0000256" key="1">
    <source>
        <dbReference type="SAM" id="MobiDB-lite"/>
    </source>
</evidence>
<dbReference type="Proteomes" id="UP001364617">
    <property type="component" value="Unassembled WGS sequence"/>
</dbReference>
<dbReference type="InterPro" id="IPR026180">
    <property type="entry name" value="NSL1"/>
</dbReference>
<dbReference type="InterPro" id="IPR029332">
    <property type="entry name" value="PEHE_dom"/>
</dbReference>
<feature type="region of interest" description="Disordered" evidence="1">
    <location>
        <begin position="407"/>
        <end position="458"/>
    </location>
</feature>
<evidence type="ECO:0000259" key="2">
    <source>
        <dbReference type="PROSITE" id="PS52052"/>
    </source>
</evidence>
<dbReference type="EMBL" id="JAYKXH010000017">
    <property type="protein sequence ID" value="KAK7139166.1"/>
    <property type="molecule type" value="Genomic_DNA"/>
</dbReference>
<feature type="compositionally biased region" description="Low complexity" evidence="1">
    <location>
        <begin position="1039"/>
        <end position="1048"/>
    </location>
</feature>
<accession>A0AAN9GZL7</accession>
<dbReference type="GO" id="GO:0035035">
    <property type="term" value="F:histone acetyltransferase binding"/>
    <property type="evidence" value="ECO:0007669"/>
    <property type="project" value="TreeGrafter"/>
</dbReference>
<feature type="region of interest" description="Disordered" evidence="1">
    <location>
        <begin position="968"/>
        <end position="1131"/>
    </location>
</feature>
<proteinExistence type="predicted"/>
<evidence type="ECO:0000313" key="4">
    <source>
        <dbReference type="Proteomes" id="UP001364617"/>
    </source>
</evidence>
<feature type="compositionally biased region" description="Basic and acidic residues" evidence="1">
    <location>
        <begin position="447"/>
        <end position="458"/>
    </location>
</feature>